<reference evidence="1" key="1">
    <citation type="submission" date="2018-02" db="EMBL/GenBank/DDBJ databases">
        <title>Rhizophora mucronata_Transcriptome.</title>
        <authorList>
            <person name="Meera S.P."/>
            <person name="Sreeshan A."/>
            <person name="Augustine A."/>
        </authorList>
    </citation>
    <scope>NUCLEOTIDE SEQUENCE</scope>
    <source>
        <tissue evidence="1">Leaf</tissue>
    </source>
</reference>
<sequence length="50" mass="5860">MPQRYYQYGNANKFIQLNVSKSNFLGILLSQIQNSEVVNLQLHNYILKES</sequence>
<dbReference type="AlphaFoldDB" id="A0A2P2N1N3"/>
<organism evidence="1">
    <name type="scientific">Rhizophora mucronata</name>
    <name type="common">Asiatic mangrove</name>
    <dbReference type="NCBI Taxonomy" id="61149"/>
    <lineage>
        <taxon>Eukaryota</taxon>
        <taxon>Viridiplantae</taxon>
        <taxon>Streptophyta</taxon>
        <taxon>Embryophyta</taxon>
        <taxon>Tracheophyta</taxon>
        <taxon>Spermatophyta</taxon>
        <taxon>Magnoliopsida</taxon>
        <taxon>eudicotyledons</taxon>
        <taxon>Gunneridae</taxon>
        <taxon>Pentapetalae</taxon>
        <taxon>rosids</taxon>
        <taxon>fabids</taxon>
        <taxon>Malpighiales</taxon>
        <taxon>Rhizophoraceae</taxon>
        <taxon>Rhizophora</taxon>
    </lineage>
</organism>
<dbReference type="EMBL" id="GGEC01055905">
    <property type="protein sequence ID" value="MBX36389.1"/>
    <property type="molecule type" value="Transcribed_RNA"/>
</dbReference>
<accession>A0A2P2N1N3</accession>
<proteinExistence type="predicted"/>
<evidence type="ECO:0000313" key="1">
    <source>
        <dbReference type="EMBL" id="MBX36389.1"/>
    </source>
</evidence>
<name>A0A2P2N1N3_RHIMU</name>
<protein>
    <submittedName>
        <fullName evidence="1">Uncharacterized protein</fullName>
    </submittedName>
</protein>